<protein>
    <submittedName>
        <fullName evidence="2">Uncharacterized protein</fullName>
    </submittedName>
</protein>
<sequence>MPDDPTVAAFEQARERFIHVLNCKLPERWRSLCLFYVRLSRWETMASIASIVVMVDAHIYCDWSELRFSMLREVRQDLDPGVPLQVEFLPGEACPDLTGAPGSLQPEKDTDIEPLPASQLSKMDGIGRLKMGMSISPKGQDSIAGTMGGFVTITRDGVTHQGLLTTYDVVRPFISTATEADRNGISIDRPSCPNIEIIYPAIKDARQTMIHAEAEVKELKEQLDKLTERKNNYELVGKELGLTELERLDIVQKQLEDCGKALQAVQGIPFRIGKVIFASGVGFSGTTLLNWAFVEITEPGVLKFFRRDQMPDVPECQRPYRQLPNTNSHDKIVFYFQGQSLTRIGVLEKGECYVMVGRSSGTQVGFCNGTKASCLWRKNKIRYDGNGNAPDAAKITHEYVVVSEYGIAGRIRDQPFCEPGDSGAFLINPKAEVCGLLYGYMSGTWAEPEWYVNVGLVTCMKDVSMSIQALATPRDAQGNPTGTVELDLP</sequence>
<dbReference type="EMBL" id="JAVDPF010000021">
    <property type="protein sequence ID" value="KAL1873675.1"/>
    <property type="molecule type" value="Genomic_DNA"/>
</dbReference>
<accession>A0ABR3XDC9</accession>
<organism evidence="2 3">
    <name type="scientific">Paecilomyces lecythidis</name>
    <dbReference type="NCBI Taxonomy" id="3004212"/>
    <lineage>
        <taxon>Eukaryota</taxon>
        <taxon>Fungi</taxon>
        <taxon>Dikarya</taxon>
        <taxon>Ascomycota</taxon>
        <taxon>Pezizomycotina</taxon>
        <taxon>Eurotiomycetes</taxon>
        <taxon>Eurotiomycetidae</taxon>
        <taxon>Eurotiales</taxon>
        <taxon>Thermoascaceae</taxon>
        <taxon>Paecilomyces</taxon>
    </lineage>
</organism>
<name>A0ABR3XDC9_9EURO</name>
<keyword evidence="1" id="KW-0175">Coiled coil</keyword>
<reference evidence="2 3" key="1">
    <citation type="journal article" date="2024" name="IMA Fungus">
        <title>IMA Genome - F19 : A genome assembly and annotation guide to empower mycologists, including annotated draft genome sequences of Ceratocystis pirilliformis, Diaporthe australafricana, Fusarium ophioides, Paecilomyces lecythidis, and Sporothrix stenoceras.</title>
        <authorList>
            <person name="Aylward J."/>
            <person name="Wilson A.M."/>
            <person name="Visagie C.M."/>
            <person name="Spraker J."/>
            <person name="Barnes I."/>
            <person name="Buitendag C."/>
            <person name="Ceriani C."/>
            <person name="Del Mar Angel L."/>
            <person name="du Plessis D."/>
            <person name="Fuchs T."/>
            <person name="Gasser K."/>
            <person name="Kramer D."/>
            <person name="Li W."/>
            <person name="Munsamy K."/>
            <person name="Piso A."/>
            <person name="Price J.L."/>
            <person name="Sonnekus B."/>
            <person name="Thomas C."/>
            <person name="van der Nest A."/>
            <person name="van Dijk A."/>
            <person name="van Heerden A."/>
            <person name="van Vuuren N."/>
            <person name="Yilmaz N."/>
            <person name="Duong T.A."/>
            <person name="van der Merwe N.A."/>
            <person name="Wingfield M.J."/>
            <person name="Wingfield B.D."/>
        </authorList>
    </citation>
    <scope>NUCLEOTIDE SEQUENCE [LARGE SCALE GENOMIC DNA]</scope>
    <source>
        <strain evidence="2 3">CMW 18167</strain>
    </source>
</reference>
<evidence type="ECO:0000313" key="3">
    <source>
        <dbReference type="Proteomes" id="UP001583193"/>
    </source>
</evidence>
<keyword evidence="3" id="KW-1185">Reference proteome</keyword>
<evidence type="ECO:0000313" key="2">
    <source>
        <dbReference type="EMBL" id="KAL1873675.1"/>
    </source>
</evidence>
<dbReference type="Proteomes" id="UP001583193">
    <property type="component" value="Unassembled WGS sequence"/>
</dbReference>
<comment type="caution">
    <text evidence="2">The sequence shown here is derived from an EMBL/GenBank/DDBJ whole genome shotgun (WGS) entry which is preliminary data.</text>
</comment>
<gene>
    <name evidence="2" type="ORF">Plec18167_006192</name>
</gene>
<evidence type="ECO:0000256" key="1">
    <source>
        <dbReference type="SAM" id="Coils"/>
    </source>
</evidence>
<feature type="coiled-coil region" evidence="1">
    <location>
        <begin position="202"/>
        <end position="236"/>
    </location>
</feature>
<proteinExistence type="predicted"/>